<keyword evidence="4 5" id="KW-0472">Membrane</keyword>
<dbReference type="EMBL" id="FCOM02000013">
    <property type="protein sequence ID" value="SAL63911.1"/>
    <property type="molecule type" value="Genomic_DNA"/>
</dbReference>
<feature type="transmembrane region" description="Helical" evidence="5">
    <location>
        <begin position="112"/>
        <end position="133"/>
    </location>
</feature>
<feature type="transmembrane region" description="Helical" evidence="5">
    <location>
        <begin position="409"/>
        <end position="430"/>
    </location>
</feature>
<accession>A0A158J6G5</accession>
<dbReference type="Proteomes" id="UP000055019">
    <property type="component" value="Unassembled WGS sequence"/>
</dbReference>
<comment type="caution">
    <text evidence="7">The sequence shown here is derived from an EMBL/GenBank/DDBJ whole genome shotgun (WGS) entry which is preliminary data.</text>
</comment>
<dbReference type="OrthoDB" id="9814026at2"/>
<evidence type="ECO:0000313" key="8">
    <source>
        <dbReference type="Proteomes" id="UP000055019"/>
    </source>
</evidence>
<comment type="subcellular location">
    <subcellularLocation>
        <location evidence="1">Membrane</location>
        <topology evidence="1">Multi-pass membrane protein</topology>
    </subcellularLocation>
</comment>
<dbReference type="InterPro" id="IPR011701">
    <property type="entry name" value="MFS"/>
</dbReference>
<dbReference type="AlphaFoldDB" id="A0A158J6G5"/>
<dbReference type="GO" id="GO:0005886">
    <property type="term" value="C:plasma membrane"/>
    <property type="evidence" value="ECO:0007669"/>
    <property type="project" value="TreeGrafter"/>
</dbReference>
<evidence type="ECO:0000256" key="3">
    <source>
        <dbReference type="ARBA" id="ARBA00022989"/>
    </source>
</evidence>
<protein>
    <submittedName>
        <fullName evidence="7">Major facilitator transporter</fullName>
    </submittedName>
</protein>
<dbReference type="CDD" id="cd17365">
    <property type="entry name" value="MFS_PcaK_like"/>
    <property type="match status" value="1"/>
</dbReference>
<feature type="transmembrane region" description="Helical" evidence="5">
    <location>
        <begin position="286"/>
        <end position="309"/>
    </location>
</feature>
<feature type="transmembrane region" description="Helical" evidence="5">
    <location>
        <begin position="343"/>
        <end position="366"/>
    </location>
</feature>
<evidence type="ECO:0000256" key="4">
    <source>
        <dbReference type="ARBA" id="ARBA00023136"/>
    </source>
</evidence>
<gene>
    <name evidence="7" type="ORF">AWB74_03400</name>
</gene>
<proteinExistence type="predicted"/>
<dbReference type="InterPro" id="IPR020846">
    <property type="entry name" value="MFS_dom"/>
</dbReference>
<dbReference type="Gene3D" id="1.20.1250.20">
    <property type="entry name" value="MFS general substrate transporter like domains"/>
    <property type="match status" value="1"/>
</dbReference>
<dbReference type="Pfam" id="PF07690">
    <property type="entry name" value="MFS_1"/>
    <property type="match status" value="1"/>
</dbReference>
<feature type="domain" description="Major facilitator superfamily (MFS) profile" evidence="6">
    <location>
        <begin position="21"/>
        <end position="433"/>
    </location>
</feature>
<feature type="transmembrane region" description="Helical" evidence="5">
    <location>
        <begin position="378"/>
        <end position="397"/>
    </location>
</feature>
<dbReference type="InterPro" id="IPR005829">
    <property type="entry name" value="Sugar_transporter_CS"/>
</dbReference>
<evidence type="ECO:0000256" key="2">
    <source>
        <dbReference type="ARBA" id="ARBA00022692"/>
    </source>
</evidence>
<feature type="transmembrane region" description="Helical" evidence="5">
    <location>
        <begin position="255"/>
        <end position="274"/>
    </location>
</feature>
<feature type="transmembrane region" description="Helical" evidence="5">
    <location>
        <begin position="316"/>
        <end position="337"/>
    </location>
</feature>
<feature type="transmembrane region" description="Helical" evidence="5">
    <location>
        <begin position="87"/>
        <end position="106"/>
    </location>
</feature>
<feature type="transmembrane region" description="Helical" evidence="5">
    <location>
        <begin position="153"/>
        <end position="171"/>
    </location>
</feature>
<dbReference type="PROSITE" id="PS50850">
    <property type="entry name" value="MFS"/>
    <property type="match status" value="1"/>
</dbReference>
<dbReference type="PANTHER" id="PTHR23508:SF10">
    <property type="entry name" value="CARBOXYLIC ACID TRANSPORTER PROTEIN HOMOLOG"/>
    <property type="match status" value="1"/>
</dbReference>
<sequence>MEINVRRTVDERPMSRFQVTAVVVCIVLNMLDGFDVLAVAFSAAHLSADWKLTGKEIGVLLSAGLFGMAGGSMFIAPLADRVGRRPLVIGCLATIACGMMASAFAQNLTQLVALRAATGLGIGGMLASTAVIASEYSSLRWRSGAVSMQSTGYALGATLGGAASAYLLMHFGWRSVFVFGGLATAIVLPLVLSSLPESLDFLIARRPAFALDKVNNILERMGVERISALPKTEPTIGREQSSASPLSHGTMGQTLCIWAAFFCVMAGFYFVMSWTPKLLVQAGLSAVQGITGGVLLNVGGMVGCTLFSFASARCNVVRLLAGFLVASALLIGMFGAVSSSLSVALIVSVILGAVISACVGGLYALTPRLYAPQVRATGVGWAIGMGRAGAILAPFAVGALLDSGWSVSGLYYLFCGPFILAVLFVVSISLKTSVPALPEGQQALH</sequence>
<feature type="transmembrane region" description="Helical" evidence="5">
    <location>
        <begin position="177"/>
        <end position="196"/>
    </location>
</feature>
<feature type="transmembrane region" description="Helical" evidence="5">
    <location>
        <begin position="21"/>
        <end position="45"/>
    </location>
</feature>
<evidence type="ECO:0000313" key="7">
    <source>
        <dbReference type="EMBL" id="SAL63911.1"/>
    </source>
</evidence>
<keyword evidence="8" id="KW-1185">Reference proteome</keyword>
<name>A0A158J6G5_9BURK</name>
<organism evidence="7 8">
    <name type="scientific">Caballeronia arvi</name>
    <dbReference type="NCBI Taxonomy" id="1777135"/>
    <lineage>
        <taxon>Bacteria</taxon>
        <taxon>Pseudomonadati</taxon>
        <taxon>Pseudomonadota</taxon>
        <taxon>Betaproteobacteria</taxon>
        <taxon>Burkholderiales</taxon>
        <taxon>Burkholderiaceae</taxon>
        <taxon>Caballeronia</taxon>
    </lineage>
</organism>
<reference evidence="7" key="1">
    <citation type="submission" date="2016-01" db="EMBL/GenBank/DDBJ databases">
        <authorList>
            <person name="Peeters C."/>
        </authorList>
    </citation>
    <scope>NUCLEOTIDE SEQUENCE [LARGE SCALE GENOMIC DNA]</scope>
    <source>
        <strain evidence="7">LMG 29317</strain>
    </source>
</reference>
<dbReference type="SUPFAM" id="SSF103473">
    <property type="entry name" value="MFS general substrate transporter"/>
    <property type="match status" value="1"/>
</dbReference>
<dbReference type="GO" id="GO:0046943">
    <property type="term" value="F:carboxylic acid transmembrane transporter activity"/>
    <property type="evidence" value="ECO:0007669"/>
    <property type="project" value="TreeGrafter"/>
</dbReference>
<dbReference type="PROSITE" id="PS00216">
    <property type="entry name" value="SUGAR_TRANSPORT_1"/>
    <property type="match status" value="1"/>
</dbReference>
<feature type="transmembrane region" description="Helical" evidence="5">
    <location>
        <begin position="57"/>
        <end position="75"/>
    </location>
</feature>
<evidence type="ECO:0000256" key="1">
    <source>
        <dbReference type="ARBA" id="ARBA00004141"/>
    </source>
</evidence>
<dbReference type="PANTHER" id="PTHR23508">
    <property type="entry name" value="CARBOXYLIC ACID TRANSPORTER PROTEIN HOMOLOG"/>
    <property type="match status" value="1"/>
</dbReference>
<keyword evidence="3 5" id="KW-1133">Transmembrane helix</keyword>
<evidence type="ECO:0000256" key="5">
    <source>
        <dbReference type="SAM" id="Phobius"/>
    </source>
</evidence>
<dbReference type="InterPro" id="IPR036259">
    <property type="entry name" value="MFS_trans_sf"/>
</dbReference>
<keyword evidence="2 5" id="KW-0812">Transmembrane</keyword>
<dbReference type="RefSeq" id="WP_061147904.1">
    <property type="nucleotide sequence ID" value="NZ_FCOM02000013.1"/>
</dbReference>
<evidence type="ECO:0000259" key="6">
    <source>
        <dbReference type="PROSITE" id="PS50850"/>
    </source>
</evidence>